<dbReference type="EMBL" id="HACG01040216">
    <property type="protein sequence ID" value="CEK87081.1"/>
    <property type="molecule type" value="Transcribed_RNA"/>
</dbReference>
<sequence>MSDTSVPHIIDSIFICNRKTTVKLYTTGEISNLKIRCFPSSPFNSQGSTDLQKTSSSS</sequence>
<name>A0A0B7B485_9EUPU</name>
<evidence type="ECO:0000313" key="1">
    <source>
        <dbReference type="EMBL" id="CEK87081.1"/>
    </source>
</evidence>
<proteinExistence type="predicted"/>
<organism evidence="1">
    <name type="scientific">Arion vulgaris</name>
    <dbReference type="NCBI Taxonomy" id="1028688"/>
    <lineage>
        <taxon>Eukaryota</taxon>
        <taxon>Metazoa</taxon>
        <taxon>Spiralia</taxon>
        <taxon>Lophotrochozoa</taxon>
        <taxon>Mollusca</taxon>
        <taxon>Gastropoda</taxon>
        <taxon>Heterobranchia</taxon>
        <taxon>Euthyneura</taxon>
        <taxon>Panpulmonata</taxon>
        <taxon>Eupulmonata</taxon>
        <taxon>Stylommatophora</taxon>
        <taxon>Helicina</taxon>
        <taxon>Arionoidea</taxon>
        <taxon>Arionidae</taxon>
        <taxon>Arion</taxon>
    </lineage>
</organism>
<accession>A0A0B7B485</accession>
<gene>
    <name evidence="1" type="primary">ORF157239</name>
</gene>
<dbReference type="AlphaFoldDB" id="A0A0B7B485"/>
<protein>
    <submittedName>
        <fullName evidence="1">Uncharacterized protein</fullName>
    </submittedName>
</protein>
<reference evidence="1" key="1">
    <citation type="submission" date="2014-12" db="EMBL/GenBank/DDBJ databases">
        <title>Insight into the proteome of Arion vulgaris.</title>
        <authorList>
            <person name="Aradska J."/>
            <person name="Bulat T."/>
            <person name="Smidak R."/>
            <person name="Sarate P."/>
            <person name="Gangsoo J."/>
            <person name="Sialana F."/>
            <person name="Bilban M."/>
            <person name="Lubec G."/>
        </authorList>
    </citation>
    <scope>NUCLEOTIDE SEQUENCE</scope>
    <source>
        <tissue evidence="1">Skin</tissue>
    </source>
</reference>
<feature type="non-terminal residue" evidence="1">
    <location>
        <position position="58"/>
    </location>
</feature>